<proteinExistence type="predicted"/>
<dbReference type="Gene3D" id="2.130.10.30">
    <property type="entry name" value="Regulator of chromosome condensation 1/beta-lactamase-inhibitor protein II"/>
    <property type="match status" value="1"/>
</dbReference>
<dbReference type="SUPFAM" id="SSF50985">
    <property type="entry name" value="RCC1/BLIP-II"/>
    <property type="match status" value="1"/>
</dbReference>
<evidence type="ECO:0000313" key="1">
    <source>
        <dbReference type="EMBL" id="QCD86029.1"/>
    </source>
</evidence>
<organism evidence="1 2">
    <name type="scientific">Vigna unguiculata</name>
    <name type="common">Cowpea</name>
    <dbReference type="NCBI Taxonomy" id="3917"/>
    <lineage>
        <taxon>Eukaryota</taxon>
        <taxon>Viridiplantae</taxon>
        <taxon>Streptophyta</taxon>
        <taxon>Embryophyta</taxon>
        <taxon>Tracheophyta</taxon>
        <taxon>Spermatophyta</taxon>
        <taxon>Magnoliopsida</taxon>
        <taxon>eudicotyledons</taxon>
        <taxon>Gunneridae</taxon>
        <taxon>Pentapetalae</taxon>
        <taxon>rosids</taxon>
        <taxon>fabids</taxon>
        <taxon>Fabales</taxon>
        <taxon>Fabaceae</taxon>
        <taxon>Papilionoideae</taxon>
        <taxon>50 kb inversion clade</taxon>
        <taxon>NPAAA clade</taxon>
        <taxon>indigoferoid/millettioid clade</taxon>
        <taxon>Phaseoleae</taxon>
        <taxon>Vigna</taxon>
    </lineage>
</organism>
<dbReference type="EMBL" id="CP039347">
    <property type="protein sequence ID" value="QCD86029.1"/>
    <property type="molecule type" value="Genomic_DNA"/>
</dbReference>
<dbReference type="Proteomes" id="UP000501690">
    <property type="component" value="Linkage Group LG3"/>
</dbReference>
<accession>A0A4D6LBV8</accession>
<reference evidence="1 2" key="1">
    <citation type="submission" date="2019-04" db="EMBL/GenBank/DDBJ databases">
        <title>An improved genome assembly and genetic linkage map for asparagus bean, Vigna unguiculata ssp. sesquipedialis.</title>
        <authorList>
            <person name="Xia Q."/>
            <person name="Zhang R."/>
            <person name="Dong Y."/>
        </authorList>
    </citation>
    <scope>NUCLEOTIDE SEQUENCE [LARGE SCALE GENOMIC DNA]</scope>
    <source>
        <tissue evidence="1">Leaf</tissue>
    </source>
</reference>
<name>A0A4D6LBV8_VIGUN</name>
<gene>
    <name evidence="1" type="ORF">DEO72_LG3g550</name>
</gene>
<protein>
    <submittedName>
        <fullName evidence="1">Regulator of chromosome condensation 1/beta-lactamase-inhibitor protein II</fullName>
    </submittedName>
</protein>
<keyword evidence="2" id="KW-1185">Reference proteome</keyword>
<dbReference type="AlphaFoldDB" id="A0A4D6LBV8"/>
<dbReference type="InterPro" id="IPR009091">
    <property type="entry name" value="RCC1/BLIP-II"/>
</dbReference>
<sequence>MKLHVHVEGYDGKSLALTIAPKAVAGFDENTVTVPNSPSSKNSTHLSAGTVNYLVNNALQYKIVKAGAERRHTMVVTEDRNSLAFGWDKRGQLGSGPVRNELMVMTVQEDSLARVVSAENGNKLQDAAQEEPSMRHAVCHVSQIGLGEPFVRHGVCNVRQIGLGRNKFMIKEDL</sequence>
<evidence type="ECO:0000313" key="2">
    <source>
        <dbReference type="Proteomes" id="UP000501690"/>
    </source>
</evidence>